<name>K0SYJ2_THAOC</name>
<proteinExistence type="predicted"/>
<sequence>MRTSKEWMREDTWHFEVEVLRIYAPRAVVTVVKWSHGLAHARFQTAPTSQLTLQMCGGGLRLGCIKIMNLRSGTAACVASLVSEREEAVRPQIKFSAVDLSPEKDLQHRLEVLALATDGEERFPIEGCPFQRLQVLLQVRQRCVEVVGFLRSIDLGRNKLFFSFSSPRRPLAAPAPSLPLPAGGAIPMALRPLLSIKRAGATTAKTANSLIIARAWPAEDPEPLITSLLYRSRRRLLKLDMVSN</sequence>
<accession>K0SYJ2</accession>
<dbReference type="AlphaFoldDB" id="K0SYJ2"/>
<evidence type="ECO:0000259" key="1">
    <source>
        <dbReference type="Pfam" id="PF20528"/>
    </source>
</evidence>
<feature type="domain" description="DUF6743" evidence="1">
    <location>
        <begin position="7"/>
        <end position="40"/>
    </location>
</feature>
<gene>
    <name evidence="2" type="ORF">THAOC_16080</name>
</gene>
<reference evidence="2 3" key="1">
    <citation type="journal article" date="2012" name="Genome Biol.">
        <title>Genome and low-iron response of an oceanic diatom adapted to chronic iron limitation.</title>
        <authorList>
            <person name="Lommer M."/>
            <person name="Specht M."/>
            <person name="Roy A.S."/>
            <person name="Kraemer L."/>
            <person name="Andreson R."/>
            <person name="Gutowska M.A."/>
            <person name="Wolf J."/>
            <person name="Bergner S.V."/>
            <person name="Schilhabel M.B."/>
            <person name="Klostermeier U.C."/>
            <person name="Beiko R.G."/>
            <person name="Rosenstiel P."/>
            <person name="Hippler M."/>
            <person name="Laroche J."/>
        </authorList>
    </citation>
    <scope>NUCLEOTIDE SEQUENCE [LARGE SCALE GENOMIC DNA]</scope>
    <source>
        <strain evidence="2 3">CCMP1005</strain>
    </source>
</reference>
<protein>
    <recommendedName>
        <fullName evidence="1">DUF6743 domain-containing protein</fullName>
    </recommendedName>
</protein>
<dbReference type="Proteomes" id="UP000266841">
    <property type="component" value="Unassembled WGS sequence"/>
</dbReference>
<comment type="caution">
    <text evidence="2">The sequence shown here is derived from an EMBL/GenBank/DDBJ whole genome shotgun (WGS) entry which is preliminary data.</text>
</comment>
<evidence type="ECO:0000313" key="3">
    <source>
        <dbReference type="Proteomes" id="UP000266841"/>
    </source>
</evidence>
<keyword evidence="3" id="KW-1185">Reference proteome</keyword>
<organism evidence="2 3">
    <name type="scientific">Thalassiosira oceanica</name>
    <name type="common">Marine diatom</name>
    <dbReference type="NCBI Taxonomy" id="159749"/>
    <lineage>
        <taxon>Eukaryota</taxon>
        <taxon>Sar</taxon>
        <taxon>Stramenopiles</taxon>
        <taxon>Ochrophyta</taxon>
        <taxon>Bacillariophyta</taxon>
        <taxon>Coscinodiscophyceae</taxon>
        <taxon>Thalassiosirophycidae</taxon>
        <taxon>Thalassiosirales</taxon>
        <taxon>Thalassiosiraceae</taxon>
        <taxon>Thalassiosira</taxon>
    </lineage>
</organism>
<evidence type="ECO:0000313" key="2">
    <source>
        <dbReference type="EMBL" id="EJK63277.1"/>
    </source>
</evidence>
<dbReference type="Pfam" id="PF20528">
    <property type="entry name" value="DUF6743"/>
    <property type="match status" value="1"/>
</dbReference>
<dbReference type="EMBL" id="AGNL01018347">
    <property type="protein sequence ID" value="EJK63277.1"/>
    <property type="molecule type" value="Genomic_DNA"/>
</dbReference>
<dbReference type="InterPro" id="IPR046631">
    <property type="entry name" value="DUF6743"/>
</dbReference>